<gene>
    <name evidence="1" type="ORF">CH360_03895</name>
    <name evidence="2" type="ORF">CH373_07035</name>
</gene>
<dbReference type="EMBL" id="NPDZ01000003">
    <property type="protein sequence ID" value="PJZ74050.1"/>
    <property type="molecule type" value="Genomic_DNA"/>
</dbReference>
<accession>A0A2M9ZPP6</accession>
<dbReference type="OrthoDB" id="320036at2"/>
<protein>
    <submittedName>
        <fullName evidence="2">Uncharacterized protein</fullName>
    </submittedName>
</protein>
<dbReference type="AlphaFoldDB" id="A0A2M9ZPP6"/>
<keyword evidence="3" id="KW-1185">Reference proteome</keyword>
<dbReference type="NCBIfam" id="NF047532">
    <property type="entry name" value="LIC_20087_fam"/>
    <property type="match status" value="1"/>
</dbReference>
<evidence type="ECO:0000313" key="2">
    <source>
        <dbReference type="EMBL" id="PJZ74050.1"/>
    </source>
</evidence>
<dbReference type="Proteomes" id="UP000231990">
    <property type="component" value="Unassembled WGS sequence"/>
</dbReference>
<comment type="caution">
    <text evidence="2">The sequence shown here is derived from an EMBL/GenBank/DDBJ whole genome shotgun (WGS) entry which is preliminary data.</text>
</comment>
<sequence length="340" mass="37867">MSDPKKIPHKYSAISRALQLIIGSLAGLTLSFSILYAETGPTHFWTSFGFLSTKDTNSSASDPNEYAALERESVRFFSAQMIQRPFETKFFSHLLKNENELWQNIPGLQTELPRPPKLFLPRREFFALYPSLGKEEIFLVALSVIQPKQVDSRAYVGASTEKRAFDSLTDFRSANTSLPGVNANLSRGFDNQGNNLLLGFMAKRAGFQMGLGMRMVGNGAGLAVPESAKSSIGFSYSLFPGSTQQNRFDFFLQLSGVKRFQDRSLVAVEAPPAFRGWHQGYEYYVNPGFSVSTRNLSFEGLVRVPLHQPFPTTDGLWTPEIQGLLGIKYSFSESSPNLPK</sequence>
<dbReference type="Proteomes" id="UP000231962">
    <property type="component" value="Unassembled WGS sequence"/>
</dbReference>
<proteinExistence type="predicted"/>
<evidence type="ECO:0000313" key="4">
    <source>
        <dbReference type="Proteomes" id="UP000231990"/>
    </source>
</evidence>
<reference evidence="3 4" key="1">
    <citation type="submission" date="2017-07" db="EMBL/GenBank/DDBJ databases">
        <title>Leptospira spp. isolated from tropical soils.</title>
        <authorList>
            <person name="Thibeaux R."/>
            <person name="Iraola G."/>
            <person name="Ferres I."/>
            <person name="Bierque E."/>
            <person name="Girault D."/>
            <person name="Soupe-Gilbert M.-E."/>
            <person name="Picardeau M."/>
            <person name="Goarant C."/>
        </authorList>
    </citation>
    <scope>NUCLEOTIDE SEQUENCE [LARGE SCALE GENOMIC DNA]</scope>
    <source>
        <strain evidence="2 4">FH1-B-B1</strain>
        <strain evidence="1 3">FH1-B-C1</strain>
    </source>
</reference>
<dbReference type="EMBL" id="NPDY01000002">
    <property type="protein sequence ID" value="PJZ70680.1"/>
    <property type="molecule type" value="Genomic_DNA"/>
</dbReference>
<evidence type="ECO:0000313" key="1">
    <source>
        <dbReference type="EMBL" id="PJZ70680.1"/>
    </source>
</evidence>
<name>A0A2M9ZPP6_9LEPT</name>
<organism evidence="2 4">
    <name type="scientific">Leptospira perolatii</name>
    <dbReference type="NCBI Taxonomy" id="2023191"/>
    <lineage>
        <taxon>Bacteria</taxon>
        <taxon>Pseudomonadati</taxon>
        <taxon>Spirochaetota</taxon>
        <taxon>Spirochaetia</taxon>
        <taxon>Leptospirales</taxon>
        <taxon>Leptospiraceae</taxon>
        <taxon>Leptospira</taxon>
    </lineage>
</organism>
<evidence type="ECO:0000313" key="3">
    <source>
        <dbReference type="Proteomes" id="UP000231962"/>
    </source>
</evidence>
<dbReference type="RefSeq" id="WP_100712930.1">
    <property type="nucleotide sequence ID" value="NZ_NPDY01000002.1"/>
</dbReference>